<dbReference type="GO" id="GO:0046983">
    <property type="term" value="F:protein dimerization activity"/>
    <property type="evidence" value="ECO:0007669"/>
    <property type="project" value="InterPro"/>
</dbReference>
<dbReference type="Pfam" id="PF04023">
    <property type="entry name" value="FeoA"/>
    <property type="match status" value="1"/>
</dbReference>
<dbReference type="InterPro" id="IPR022689">
    <property type="entry name" value="Iron_dep_repressor"/>
</dbReference>
<dbReference type="PANTHER" id="PTHR33238">
    <property type="entry name" value="IRON (METAL) DEPENDENT REPRESSOR, DTXR FAMILY"/>
    <property type="match status" value="1"/>
</dbReference>
<name>X1HRP4_9ZZZZ</name>
<dbReference type="EMBL" id="BARU01027254">
    <property type="protein sequence ID" value="GAH72142.1"/>
    <property type="molecule type" value="Genomic_DNA"/>
</dbReference>
<evidence type="ECO:0000256" key="2">
    <source>
        <dbReference type="ARBA" id="ARBA00011738"/>
    </source>
</evidence>
<dbReference type="InterPro" id="IPR008988">
    <property type="entry name" value="Transcriptional_repressor_C"/>
</dbReference>
<dbReference type="Gene3D" id="1.10.10.10">
    <property type="entry name" value="Winged helix-like DNA-binding domain superfamily/Winged helix DNA-binding domain"/>
    <property type="match status" value="1"/>
</dbReference>
<dbReference type="InterPro" id="IPR050536">
    <property type="entry name" value="DtxR_MntR_Metal-Reg"/>
</dbReference>
<protein>
    <recommendedName>
        <fullName evidence="4">Ferrous iron transporter FeoA-like domain-containing protein</fullName>
    </recommendedName>
</protein>
<comment type="subcellular location">
    <subcellularLocation>
        <location evidence="1">Cytoplasm</location>
    </subcellularLocation>
</comment>
<dbReference type="InterPro" id="IPR038157">
    <property type="entry name" value="FeoA_core_dom"/>
</dbReference>
<organism evidence="5">
    <name type="scientific">marine sediment metagenome</name>
    <dbReference type="NCBI Taxonomy" id="412755"/>
    <lineage>
        <taxon>unclassified sequences</taxon>
        <taxon>metagenomes</taxon>
        <taxon>ecological metagenomes</taxon>
    </lineage>
</organism>
<proteinExistence type="predicted"/>
<dbReference type="AlphaFoldDB" id="X1HRP4"/>
<comment type="caution">
    <text evidence="5">The sequence shown here is derived from an EMBL/GenBank/DDBJ whole genome shotgun (WGS) entry which is preliminary data.</text>
</comment>
<dbReference type="InterPro" id="IPR036388">
    <property type="entry name" value="WH-like_DNA-bd_sf"/>
</dbReference>
<dbReference type="PANTHER" id="PTHR33238:SF11">
    <property type="entry name" value="TRANSCRIPTIONAL REGULATOR MNTR"/>
    <property type="match status" value="1"/>
</dbReference>
<sequence length="180" mass="20180">SVLKELLKAELIQMTEDILQLTEKGLLESRAIIRRHRLAERLLVDILDTKITTAEDIACSFEHSLYAGIEENVCILLGHPTTCPHGRPIPPGRCCQRALETTSPLIAPLTRLRPGQRGAIAYIRTQDDQRLKKLLATGTIPGSSIQLIQNSPSYVFQVGQTQFAVDEDMAREIYIRLENH</sequence>
<keyword evidence="3" id="KW-0408">Iron</keyword>
<comment type="subunit">
    <text evidence="2">Homodimer.</text>
</comment>
<gene>
    <name evidence="5" type="ORF">S03H2_43651</name>
</gene>
<accession>X1HRP4</accession>
<dbReference type="SMART" id="SM00899">
    <property type="entry name" value="FeoA"/>
    <property type="match status" value="1"/>
</dbReference>
<reference evidence="5" key="1">
    <citation type="journal article" date="2014" name="Front. Microbiol.">
        <title>High frequency of phylogenetically diverse reductive dehalogenase-homologous genes in deep subseafloor sedimentary metagenomes.</title>
        <authorList>
            <person name="Kawai M."/>
            <person name="Futagami T."/>
            <person name="Toyoda A."/>
            <person name="Takaki Y."/>
            <person name="Nishi S."/>
            <person name="Hori S."/>
            <person name="Arai W."/>
            <person name="Tsubouchi T."/>
            <person name="Morono Y."/>
            <person name="Uchiyama I."/>
            <person name="Ito T."/>
            <person name="Fujiyama A."/>
            <person name="Inagaki F."/>
            <person name="Takami H."/>
        </authorList>
    </citation>
    <scope>NUCLEOTIDE SEQUENCE</scope>
    <source>
        <strain evidence="5">Expedition CK06-06</strain>
    </source>
</reference>
<dbReference type="GO" id="GO:0003700">
    <property type="term" value="F:DNA-binding transcription factor activity"/>
    <property type="evidence" value="ECO:0007669"/>
    <property type="project" value="InterPro"/>
</dbReference>
<dbReference type="SUPFAM" id="SSF47979">
    <property type="entry name" value="Iron-dependent repressor protein, dimerization domain"/>
    <property type="match status" value="1"/>
</dbReference>
<feature type="domain" description="Ferrous iron transporter FeoA-like" evidence="4">
    <location>
        <begin position="107"/>
        <end position="177"/>
    </location>
</feature>
<dbReference type="SMART" id="SM00529">
    <property type="entry name" value="HTH_DTXR"/>
    <property type="match status" value="1"/>
</dbReference>
<dbReference type="GO" id="GO:0046914">
    <property type="term" value="F:transition metal ion binding"/>
    <property type="evidence" value="ECO:0007669"/>
    <property type="project" value="InterPro"/>
</dbReference>
<dbReference type="InterPro" id="IPR036421">
    <property type="entry name" value="Fe_dep_repressor_sf"/>
</dbReference>
<feature type="non-terminal residue" evidence="5">
    <location>
        <position position="1"/>
    </location>
</feature>
<dbReference type="InterPro" id="IPR007167">
    <property type="entry name" value="Fe-transptr_FeoA-like"/>
</dbReference>
<evidence type="ECO:0000259" key="4">
    <source>
        <dbReference type="SMART" id="SM00899"/>
    </source>
</evidence>
<evidence type="ECO:0000256" key="3">
    <source>
        <dbReference type="ARBA" id="ARBA00023004"/>
    </source>
</evidence>
<evidence type="ECO:0000313" key="5">
    <source>
        <dbReference type="EMBL" id="GAH72142.1"/>
    </source>
</evidence>
<dbReference type="GO" id="GO:0005737">
    <property type="term" value="C:cytoplasm"/>
    <property type="evidence" value="ECO:0007669"/>
    <property type="project" value="UniProtKB-SubCell"/>
</dbReference>
<dbReference type="Pfam" id="PF02742">
    <property type="entry name" value="Fe_dep_repr_C"/>
    <property type="match status" value="1"/>
</dbReference>
<dbReference type="SUPFAM" id="SSF50037">
    <property type="entry name" value="C-terminal domain of transcriptional repressors"/>
    <property type="match status" value="1"/>
</dbReference>
<dbReference type="Gene3D" id="2.30.30.90">
    <property type="match status" value="1"/>
</dbReference>
<evidence type="ECO:0000256" key="1">
    <source>
        <dbReference type="ARBA" id="ARBA00004496"/>
    </source>
</evidence>
<dbReference type="InterPro" id="IPR001367">
    <property type="entry name" value="Fe_dep_repressor"/>
</dbReference>